<comment type="caution">
    <text evidence="1">The sequence shown here is derived from an EMBL/GenBank/DDBJ whole genome shotgun (WGS) entry which is preliminary data.</text>
</comment>
<organism evidence="1 2">
    <name type="scientific">Neophaeococcomyces mojaviensis</name>
    <dbReference type="NCBI Taxonomy" id="3383035"/>
    <lineage>
        <taxon>Eukaryota</taxon>
        <taxon>Fungi</taxon>
        <taxon>Dikarya</taxon>
        <taxon>Ascomycota</taxon>
        <taxon>Pezizomycotina</taxon>
        <taxon>Eurotiomycetes</taxon>
        <taxon>Chaetothyriomycetidae</taxon>
        <taxon>Chaetothyriales</taxon>
        <taxon>Chaetothyriales incertae sedis</taxon>
        <taxon>Neophaeococcomyces</taxon>
    </lineage>
</organism>
<accession>A0ACC3A4P7</accession>
<sequence>MAVRKSSSKATTASTPRRSTRRNVKSEDVDSKPIKQEETSPEKPKANTSAKRTSSGAADTTPQKAKRVKVEKTGDGDETAESTTGSPNSPELDSELSEVPSSPEASDEEYEVKEEGSKKRKAPSTRRTPRKSSKAEPKSNSSTTPKKDATVKAADLQAKKLKSYAQFAKKSPFSDFIHPTPEEARLAHRILASIHGERIRPDTVVARNDQAGCGDSPSVLDALVRTILSQNTSDKNSTRAKLSMDKVYGGSDHWEEILNGGQAKLQEAIKSGGLSVVKSKVIISILEQVKEKYGKFSLDHLFDKSDEEAMTELISFQGVGPKTASCVLLFCLKRESFAVDTHVYRIAGLLGWRPKNATRDETHAHLEVRIPDEDKYGLHILMVGHGKKCEECKAGGRVLGKCELRKAFRKGKLEGEAGEEVKEEEEEVVKNEGEGNELKDPKQEDVESGQEDYLHGMQWGKSQKKEQKQVKSKAKSKK</sequence>
<name>A0ACC3A4P7_9EURO</name>
<keyword evidence="2" id="KW-1185">Reference proteome</keyword>
<evidence type="ECO:0000313" key="1">
    <source>
        <dbReference type="EMBL" id="KAJ9655291.1"/>
    </source>
</evidence>
<dbReference type="Proteomes" id="UP001172386">
    <property type="component" value="Unassembled WGS sequence"/>
</dbReference>
<dbReference type="EMBL" id="JAPDRQ010000100">
    <property type="protein sequence ID" value="KAJ9655291.1"/>
    <property type="molecule type" value="Genomic_DNA"/>
</dbReference>
<protein>
    <submittedName>
        <fullName evidence="1">Uncharacterized protein</fullName>
    </submittedName>
</protein>
<reference evidence="1" key="1">
    <citation type="submission" date="2022-10" db="EMBL/GenBank/DDBJ databases">
        <title>Culturing micro-colonial fungi from biological soil crusts in the Mojave desert and describing Neophaeococcomyces mojavensis, and introducing the new genera and species Taxawa tesnikishii.</title>
        <authorList>
            <person name="Kurbessoian T."/>
            <person name="Stajich J.E."/>
        </authorList>
    </citation>
    <scope>NUCLEOTIDE SEQUENCE</scope>
    <source>
        <strain evidence="1">JES_112</strain>
    </source>
</reference>
<proteinExistence type="predicted"/>
<gene>
    <name evidence="1" type="ORF">H2198_005820</name>
</gene>
<evidence type="ECO:0000313" key="2">
    <source>
        <dbReference type="Proteomes" id="UP001172386"/>
    </source>
</evidence>